<dbReference type="InterPro" id="IPR036259">
    <property type="entry name" value="MFS_trans_sf"/>
</dbReference>
<dbReference type="SUPFAM" id="SSF103473">
    <property type="entry name" value="MFS general substrate transporter"/>
    <property type="match status" value="1"/>
</dbReference>
<evidence type="ECO:0000313" key="7">
    <source>
        <dbReference type="EMBL" id="CAI6089056.1"/>
    </source>
</evidence>
<name>A0AA35Q014_9HYPO</name>
<protein>
    <recommendedName>
        <fullName evidence="6">Major facilitator superfamily (MFS) profile domain-containing protein</fullName>
    </recommendedName>
</protein>
<evidence type="ECO:0000313" key="8">
    <source>
        <dbReference type="Proteomes" id="UP001160390"/>
    </source>
</evidence>
<keyword evidence="8" id="KW-1185">Reference proteome</keyword>
<keyword evidence="3 5" id="KW-1133">Transmembrane helix</keyword>
<evidence type="ECO:0000256" key="3">
    <source>
        <dbReference type="ARBA" id="ARBA00022989"/>
    </source>
</evidence>
<accession>A0AA35Q014</accession>
<dbReference type="InterPro" id="IPR020846">
    <property type="entry name" value="MFS_dom"/>
</dbReference>
<evidence type="ECO:0000256" key="4">
    <source>
        <dbReference type="ARBA" id="ARBA00023136"/>
    </source>
</evidence>
<dbReference type="Proteomes" id="UP001160390">
    <property type="component" value="Unassembled WGS sequence"/>
</dbReference>
<evidence type="ECO:0000256" key="5">
    <source>
        <dbReference type="SAM" id="Phobius"/>
    </source>
</evidence>
<dbReference type="Gene3D" id="1.20.1250.20">
    <property type="entry name" value="MFS general substrate transporter like domains"/>
    <property type="match status" value="2"/>
</dbReference>
<feature type="transmembrane region" description="Helical" evidence="5">
    <location>
        <begin position="157"/>
        <end position="177"/>
    </location>
</feature>
<feature type="transmembrane region" description="Helical" evidence="5">
    <location>
        <begin position="292"/>
        <end position="313"/>
    </location>
</feature>
<dbReference type="Pfam" id="PF07690">
    <property type="entry name" value="MFS_1"/>
    <property type="match status" value="1"/>
</dbReference>
<evidence type="ECO:0000256" key="1">
    <source>
        <dbReference type="ARBA" id="ARBA00004141"/>
    </source>
</evidence>
<dbReference type="AlphaFoldDB" id="A0AA35Q014"/>
<dbReference type="PANTHER" id="PTHR42718">
    <property type="entry name" value="MAJOR FACILITATOR SUPERFAMILY MULTIDRUG TRANSPORTER MFSC"/>
    <property type="match status" value="1"/>
</dbReference>
<dbReference type="InterPro" id="IPR011701">
    <property type="entry name" value="MFS"/>
</dbReference>
<feature type="transmembrane region" description="Helical" evidence="5">
    <location>
        <begin position="87"/>
        <end position="108"/>
    </location>
</feature>
<organism evidence="7 8">
    <name type="scientific">Clonostachys chloroleuca</name>
    <dbReference type="NCBI Taxonomy" id="1926264"/>
    <lineage>
        <taxon>Eukaryota</taxon>
        <taxon>Fungi</taxon>
        <taxon>Dikarya</taxon>
        <taxon>Ascomycota</taxon>
        <taxon>Pezizomycotina</taxon>
        <taxon>Sordariomycetes</taxon>
        <taxon>Hypocreomycetidae</taxon>
        <taxon>Hypocreales</taxon>
        <taxon>Bionectriaceae</taxon>
        <taxon>Clonostachys</taxon>
    </lineage>
</organism>
<evidence type="ECO:0000256" key="2">
    <source>
        <dbReference type="ARBA" id="ARBA00022692"/>
    </source>
</evidence>
<evidence type="ECO:0000259" key="6">
    <source>
        <dbReference type="PROSITE" id="PS50850"/>
    </source>
</evidence>
<feature type="transmembrane region" description="Helical" evidence="5">
    <location>
        <begin position="365"/>
        <end position="384"/>
    </location>
</feature>
<proteinExistence type="predicted"/>
<feature type="transmembrane region" description="Helical" evidence="5">
    <location>
        <begin position="230"/>
        <end position="255"/>
    </location>
</feature>
<gene>
    <name evidence="7" type="ORF">CCHLO57077_00013868</name>
</gene>
<feature type="transmembrane region" description="Helical" evidence="5">
    <location>
        <begin position="261"/>
        <end position="280"/>
    </location>
</feature>
<keyword evidence="4 5" id="KW-0472">Membrane</keyword>
<feature type="transmembrane region" description="Helical" evidence="5">
    <location>
        <begin position="55"/>
        <end position="75"/>
    </location>
</feature>
<dbReference type="GO" id="GO:0016020">
    <property type="term" value="C:membrane"/>
    <property type="evidence" value="ECO:0007669"/>
    <property type="project" value="UniProtKB-SubCell"/>
</dbReference>
<feature type="domain" description="Major facilitator superfamily (MFS) profile" evidence="6">
    <location>
        <begin position="1"/>
        <end position="388"/>
    </location>
</feature>
<dbReference type="GO" id="GO:0022857">
    <property type="term" value="F:transmembrane transporter activity"/>
    <property type="evidence" value="ECO:0007669"/>
    <property type="project" value="InterPro"/>
</dbReference>
<feature type="transmembrane region" description="Helical" evidence="5">
    <location>
        <begin position="197"/>
        <end position="218"/>
    </location>
</feature>
<dbReference type="PANTHER" id="PTHR42718:SF41">
    <property type="entry name" value="MFS TRANSPORTER OF UNKOWN SPECIFICITY (AFU_ORTHOLOGUE AFUA_5G09940)-RELATED"/>
    <property type="match status" value="1"/>
</dbReference>
<dbReference type="EMBL" id="CABFNP030000902">
    <property type="protein sequence ID" value="CAI6089056.1"/>
    <property type="molecule type" value="Genomic_DNA"/>
</dbReference>
<keyword evidence="2 5" id="KW-0812">Transmembrane</keyword>
<dbReference type="PROSITE" id="PS50850">
    <property type="entry name" value="MFS"/>
    <property type="match status" value="1"/>
</dbReference>
<comment type="subcellular location">
    <subcellularLocation>
        <location evidence="1">Membrane</location>
        <topology evidence="1">Multi-pass membrane protein</topology>
    </subcellularLocation>
</comment>
<reference evidence="7" key="1">
    <citation type="submission" date="2023-01" db="EMBL/GenBank/DDBJ databases">
        <authorList>
            <person name="Piombo E."/>
        </authorList>
    </citation>
    <scope>NUCLEOTIDE SEQUENCE</scope>
</reference>
<comment type="caution">
    <text evidence="7">The sequence shown here is derived from an EMBL/GenBank/DDBJ whole genome shotgun (WGS) entry which is preliminary data.</text>
</comment>
<sequence>MFTTVAGGYEFSKRLGVEPGPGKANWMAAAYGLTQSAMVLISGRLGAVYGHNNSMFVGAASIALFSLTTAFCRTYDSFVAMRAMSGIGGGLLMPNAVATLMIMIPPGLTRNATLAVFAASPPVGALIGALLAGVFLDQGDWKWLFIVIQAPASGWDTPYIIATTVLSLVLLGAFFVWESRFATEPIMPLKVFAAPTFTALIIVVLVTYMSVGIFLWYMVAWQQLIRGWTVLETAVGWVPFAVGASCAVALAAVLIPRLEAQWILCIGVLTSLASLILLATMPAQQLYWKQTFPAIFLASMCPDLVYVAAQIIASNSVGTREQGVAGSLIGTLNLYGNSLGLGIAGTVEVEVVRRGASELWGFRSALYFGAGLTVIALVINLLFVRVPKDEHSEWKAEADSPP</sequence>
<feature type="transmembrane region" description="Helical" evidence="5">
    <location>
        <begin position="114"/>
        <end position="136"/>
    </location>
</feature>